<gene>
    <name evidence="3" type="ORF">MUK42_11789</name>
</gene>
<dbReference type="EMBL" id="CP097509">
    <property type="protein sequence ID" value="URE17361.1"/>
    <property type="molecule type" value="Genomic_DNA"/>
</dbReference>
<dbReference type="Proteomes" id="UP001055439">
    <property type="component" value="Chromosome 7"/>
</dbReference>
<dbReference type="InterPro" id="IPR053168">
    <property type="entry name" value="Glutamic_endopeptidase"/>
</dbReference>
<dbReference type="PANTHER" id="PTHR31589">
    <property type="entry name" value="PROTEIN, PUTATIVE (DUF239)-RELATED-RELATED"/>
    <property type="match status" value="1"/>
</dbReference>
<dbReference type="OrthoDB" id="777472at2759"/>
<dbReference type="Pfam" id="PF14365">
    <property type="entry name" value="Neprosin_AP"/>
    <property type="match status" value="1"/>
</dbReference>
<evidence type="ECO:0000256" key="1">
    <source>
        <dbReference type="SAM" id="SignalP"/>
    </source>
</evidence>
<reference evidence="3" key="1">
    <citation type="submission" date="2022-05" db="EMBL/GenBank/DDBJ databases">
        <title>The Musa troglodytarum L. genome provides insights into the mechanism of non-climacteric behaviour and enrichment of carotenoids.</title>
        <authorList>
            <person name="Wang J."/>
        </authorList>
    </citation>
    <scope>NUCLEOTIDE SEQUENCE</scope>
    <source>
        <tissue evidence="3">Leaf</tissue>
    </source>
</reference>
<dbReference type="PANTHER" id="PTHR31589:SF237">
    <property type="entry name" value="OS08G0411100 PROTEIN"/>
    <property type="match status" value="1"/>
</dbReference>
<dbReference type="InterPro" id="IPR025521">
    <property type="entry name" value="Neprosin_propep"/>
</dbReference>
<evidence type="ECO:0000313" key="4">
    <source>
        <dbReference type="Proteomes" id="UP001055439"/>
    </source>
</evidence>
<dbReference type="Pfam" id="PF03080">
    <property type="entry name" value="Neprosin"/>
    <property type="match status" value="1"/>
</dbReference>
<dbReference type="AlphaFoldDB" id="A0A9E7KHA2"/>
<feature type="signal peptide" evidence="1">
    <location>
        <begin position="1"/>
        <end position="24"/>
    </location>
</feature>
<proteinExistence type="predicted"/>
<feature type="domain" description="Neprosin PEP catalytic" evidence="2">
    <location>
        <begin position="144"/>
        <end position="378"/>
    </location>
</feature>
<sequence length="380" mass="43227">MDWRRRSVLLFLAVCFLLRNQAAAGDNTWDLTEEEDSELERELKTLNKPYVKSFKDEYGITYDCVDIYKQPAFDHPLLKNHTLQFPKRSDNTNKVSIIKQTLPKLCPTGTVLIKRTTKEDLMRARKYAHQIQSRMQLLQAQIRDSSGDYHYAGVEFAAGQGPKYYGASANLDVFQLSGVSHNQQSETQIVLSKGAGGPKNYIDTVQAGWLVNPGLQGDDRAHFYTYWTSDGYQKTGCFNLDCPGFVQTSTRITPGMVYTLSTLSLTIYRDRFTSNWMLYNDREPVGYWPKEIFNNMADCSLVQMHGNVYSPFDEPSPPMGSGVLNQAKFTNIFLTDGQGNNRLPKNFRELNDLGERYYGVDYRVQNGGMFYGGPGGWKKT</sequence>
<dbReference type="InterPro" id="IPR004314">
    <property type="entry name" value="Neprosin"/>
</dbReference>
<accession>A0A9E7KHA2</accession>
<name>A0A9E7KHA2_9LILI</name>
<evidence type="ECO:0000259" key="2">
    <source>
        <dbReference type="PROSITE" id="PS52045"/>
    </source>
</evidence>
<protein>
    <recommendedName>
        <fullName evidence="2">Neprosin PEP catalytic domain-containing protein</fullName>
    </recommendedName>
</protein>
<keyword evidence="4" id="KW-1185">Reference proteome</keyword>
<evidence type="ECO:0000313" key="3">
    <source>
        <dbReference type="EMBL" id="URE17361.1"/>
    </source>
</evidence>
<feature type="chain" id="PRO_5039075040" description="Neprosin PEP catalytic domain-containing protein" evidence="1">
    <location>
        <begin position="25"/>
        <end position="380"/>
    </location>
</feature>
<keyword evidence="1" id="KW-0732">Signal</keyword>
<dbReference type="PROSITE" id="PS52045">
    <property type="entry name" value="NEPROSIN_PEP_CD"/>
    <property type="match status" value="1"/>
</dbReference>
<dbReference type="Gene3D" id="3.90.1320.10">
    <property type="entry name" value="Outer-capsid protein sigma 3, large lobe"/>
    <property type="match status" value="1"/>
</dbReference>
<organism evidence="3 4">
    <name type="scientific">Musa troglodytarum</name>
    <name type="common">fe'i banana</name>
    <dbReference type="NCBI Taxonomy" id="320322"/>
    <lineage>
        <taxon>Eukaryota</taxon>
        <taxon>Viridiplantae</taxon>
        <taxon>Streptophyta</taxon>
        <taxon>Embryophyta</taxon>
        <taxon>Tracheophyta</taxon>
        <taxon>Spermatophyta</taxon>
        <taxon>Magnoliopsida</taxon>
        <taxon>Liliopsida</taxon>
        <taxon>Zingiberales</taxon>
        <taxon>Musaceae</taxon>
        <taxon>Musa</taxon>
    </lineage>
</organism>